<name>A0ABV5VXT7_9BACL</name>
<feature type="domain" description="Yip1" evidence="6">
    <location>
        <begin position="13"/>
        <end position="181"/>
    </location>
</feature>
<comment type="subcellular location">
    <subcellularLocation>
        <location evidence="1">Membrane</location>
        <topology evidence="1">Multi-pass membrane protein</topology>
    </subcellularLocation>
</comment>
<evidence type="ECO:0000313" key="8">
    <source>
        <dbReference type="Proteomes" id="UP001589619"/>
    </source>
</evidence>
<evidence type="ECO:0000256" key="2">
    <source>
        <dbReference type="ARBA" id="ARBA00022692"/>
    </source>
</evidence>
<feature type="transmembrane region" description="Helical" evidence="5">
    <location>
        <begin position="98"/>
        <end position="117"/>
    </location>
</feature>
<sequence>MTVSNRAKFALYVTVHPFKGFWDMKYEGSGRMSAALAAVLLLALATIVKQQFAGFIVNRNHVEELNSLNQLYYIVLPFLLWCIANWSTTTLMDGEGTFADIVMATGYALIPLTVVYVPQTLFSHWITEQESAFYYFLDALAVAWSGWLLFIGTMTVHQYSVGKTIVTMLLTLLVIGMILFIGLLFFSLIQQMVAFVATIHKEIALRP</sequence>
<evidence type="ECO:0000256" key="1">
    <source>
        <dbReference type="ARBA" id="ARBA00004141"/>
    </source>
</evidence>
<feature type="transmembrane region" description="Helical" evidence="5">
    <location>
        <begin position="69"/>
        <end position="86"/>
    </location>
</feature>
<evidence type="ECO:0000256" key="3">
    <source>
        <dbReference type="ARBA" id="ARBA00022989"/>
    </source>
</evidence>
<keyword evidence="4 5" id="KW-0472">Membrane</keyword>
<dbReference type="RefSeq" id="WP_344902308.1">
    <property type="nucleotide sequence ID" value="NZ_BAAAYO010000001.1"/>
</dbReference>
<feature type="transmembrane region" description="Helical" evidence="5">
    <location>
        <begin position="165"/>
        <end position="189"/>
    </location>
</feature>
<accession>A0ABV5VXT7</accession>
<comment type="caution">
    <text evidence="7">The sequence shown here is derived from an EMBL/GenBank/DDBJ whole genome shotgun (WGS) entry which is preliminary data.</text>
</comment>
<dbReference type="Proteomes" id="UP001589619">
    <property type="component" value="Unassembled WGS sequence"/>
</dbReference>
<dbReference type="InterPro" id="IPR006977">
    <property type="entry name" value="Yip1_dom"/>
</dbReference>
<keyword evidence="8" id="KW-1185">Reference proteome</keyword>
<dbReference type="EMBL" id="JBHMAG010000012">
    <property type="protein sequence ID" value="MFB9753117.1"/>
    <property type="molecule type" value="Genomic_DNA"/>
</dbReference>
<protein>
    <submittedName>
        <fullName evidence="7">Yip1 family protein</fullName>
    </submittedName>
</protein>
<keyword evidence="2 5" id="KW-0812">Transmembrane</keyword>
<gene>
    <name evidence="7" type="ORF">ACFFNY_16245</name>
</gene>
<evidence type="ECO:0000259" key="6">
    <source>
        <dbReference type="Pfam" id="PF04893"/>
    </source>
</evidence>
<keyword evidence="3 5" id="KW-1133">Transmembrane helix</keyword>
<evidence type="ECO:0000256" key="4">
    <source>
        <dbReference type="ARBA" id="ARBA00023136"/>
    </source>
</evidence>
<organism evidence="7 8">
    <name type="scientific">Paenibacillus hodogayensis</name>
    <dbReference type="NCBI Taxonomy" id="279208"/>
    <lineage>
        <taxon>Bacteria</taxon>
        <taxon>Bacillati</taxon>
        <taxon>Bacillota</taxon>
        <taxon>Bacilli</taxon>
        <taxon>Bacillales</taxon>
        <taxon>Paenibacillaceae</taxon>
        <taxon>Paenibacillus</taxon>
    </lineage>
</organism>
<proteinExistence type="predicted"/>
<evidence type="ECO:0000313" key="7">
    <source>
        <dbReference type="EMBL" id="MFB9753117.1"/>
    </source>
</evidence>
<feature type="transmembrane region" description="Helical" evidence="5">
    <location>
        <begin position="132"/>
        <end position="153"/>
    </location>
</feature>
<dbReference type="Pfam" id="PF04893">
    <property type="entry name" value="Yip1"/>
    <property type="match status" value="1"/>
</dbReference>
<evidence type="ECO:0000256" key="5">
    <source>
        <dbReference type="SAM" id="Phobius"/>
    </source>
</evidence>
<reference evidence="7 8" key="1">
    <citation type="submission" date="2024-09" db="EMBL/GenBank/DDBJ databases">
        <authorList>
            <person name="Sun Q."/>
            <person name="Mori K."/>
        </authorList>
    </citation>
    <scope>NUCLEOTIDE SEQUENCE [LARGE SCALE GENOMIC DNA]</scope>
    <source>
        <strain evidence="7 8">JCM 12520</strain>
    </source>
</reference>